<dbReference type="Gene3D" id="3.40.50.720">
    <property type="entry name" value="NAD(P)-binding Rossmann-like Domain"/>
    <property type="match status" value="1"/>
</dbReference>
<dbReference type="Pfam" id="PF00106">
    <property type="entry name" value="adh_short"/>
    <property type="match status" value="1"/>
</dbReference>
<dbReference type="Proteomes" id="UP001221838">
    <property type="component" value="Unassembled WGS sequence"/>
</dbReference>
<dbReference type="PRINTS" id="PR00081">
    <property type="entry name" value="GDHRDH"/>
</dbReference>
<comment type="similarity">
    <text evidence="1">Belongs to the short-chain dehydrogenases/reductases (SDR) family.</text>
</comment>
<organism evidence="3 4">
    <name type="scientific">Stigmatella ashevillensis</name>
    <dbReference type="NCBI Taxonomy" id="2995309"/>
    <lineage>
        <taxon>Bacteria</taxon>
        <taxon>Pseudomonadati</taxon>
        <taxon>Myxococcota</taxon>
        <taxon>Myxococcia</taxon>
        <taxon>Myxococcales</taxon>
        <taxon>Cystobacterineae</taxon>
        <taxon>Archangiaceae</taxon>
        <taxon>Stigmatella</taxon>
    </lineage>
</organism>
<dbReference type="PANTHER" id="PTHR24320">
    <property type="entry name" value="RETINOL DEHYDROGENASE"/>
    <property type="match status" value="1"/>
</dbReference>
<dbReference type="RefSeq" id="WP_272144738.1">
    <property type="nucleotide sequence ID" value="NZ_JAQNDM010000002.1"/>
</dbReference>
<dbReference type="EMBL" id="JAQNDM010000002">
    <property type="protein sequence ID" value="MDC0714173.1"/>
    <property type="molecule type" value="Genomic_DNA"/>
</dbReference>
<dbReference type="InterPro" id="IPR002347">
    <property type="entry name" value="SDR_fam"/>
</dbReference>
<accession>A0ABT5DKN1</accession>
<sequence length="327" mass="34500">MTTAQFPIGSPFGAASTAQDILKGVNLSGKTAIVTGGYSGIGLEAARVLASAGVKVVVPARNIEKAKQTLADHPEILIEPMDLMDPTSVDAFAERFLAANKKLDILINNAGSMASPLARDARGNESQFSTNVLGHFQLTCRLWSALVAARGARVIALSSANHRIKVADFLHDPNFEHGEYDSWKAYANTKAANVLFAVALDSIGQRHGVRAFSVHPGGIFDTGLLRHTDVSLAIAAGMADKDGNAIIDPEKGWKTREQGAATMVWAATSTLLEGKGGVYCSDCEVGTQLAEDEGPLSTTGVTPGVKDSVNSGRLWQLCEQLTGARLD</sequence>
<keyword evidence="4" id="KW-1185">Reference proteome</keyword>
<gene>
    <name evidence="3" type="ORF">POL68_37250</name>
</gene>
<dbReference type="SUPFAM" id="SSF51735">
    <property type="entry name" value="NAD(P)-binding Rossmann-fold domains"/>
    <property type="match status" value="1"/>
</dbReference>
<keyword evidence="2" id="KW-0560">Oxidoreductase</keyword>
<dbReference type="PANTHER" id="PTHR24320:SF272">
    <property type="entry name" value="NAD(P)-BINDING ROSSMANN-FOLD SUPERFAMILY PROTEIN"/>
    <property type="match status" value="1"/>
</dbReference>
<evidence type="ECO:0000313" key="3">
    <source>
        <dbReference type="EMBL" id="MDC0714173.1"/>
    </source>
</evidence>
<evidence type="ECO:0000313" key="4">
    <source>
        <dbReference type="Proteomes" id="UP001221838"/>
    </source>
</evidence>
<evidence type="ECO:0000256" key="2">
    <source>
        <dbReference type="ARBA" id="ARBA00023002"/>
    </source>
</evidence>
<dbReference type="InterPro" id="IPR036291">
    <property type="entry name" value="NAD(P)-bd_dom_sf"/>
</dbReference>
<comment type="caution">
    <text evidence="3">The sequence shown here is derived from an EMBL/GenBank/DDBJ whole genome shotgun (WGS) entry which is preliminary data.</text>
</comment>
<proteinExistence type="inferred from homology"/>
<evidence type="ECO:0000256" key="1">
    <source>
        <dbReference type="ARBA" id="ARBA00006484"/>
    </source>
</evidence>
<protein>
    <submittedName>
        <fullName evidence="3">SDR family NAD(P)-dependent oxidoreductase</fullName>
    </submittedName>
</protein>
<reference evidence="3 4" key="1">
    <citation type="submission" date="2022-11" db="EMBL/GenBank/DDBJ databases">
        <title>Minimal conservation of predation-associated metabolite biosynthetic gene clusters underscores biosynthetic potential of Myxococcota including descriptions for ten novel species: Archangium lansinium sp. nov., Myxococcus landrumus sp. nov., Nannocystis bai.</title>
        <authorList>
            <person name="Ahearne A."/>
            <person name="Stevens C."/>
            <person name="Dowd S."/>
        </authorList>
    </citation>
    <scope>NUCLEOTIDE SEQUENCE [LARGE SCALE GENOMIC DNA]</scope>
    <source>
        <strain evidence="3 4">NCWAL01</strain>
    </source>
</reference>
<name>A0ABT5DKN1_9BACT</name>